<keyword evidence="3 6" id="KW-0812">Transmembrane</keyword>
<evidence type="ECO:0000313" key="8">
    <source>
        <dbReference type="Proteomes" id="UP000326759"/>
    </source>
</evidence>
<keyword evidence="8" id="KW-1185">Reference proteome</keyword>
<evidence type="ECO:0000256" key="2">
    <source>
        <dbReference type="ARBA" id="ARBA00007590"/>
    </source>
</evidence>
<gene>
    <name evidence="7" type="primary">TMEM14C</name>
    <name evidence="7" type="ORF">Anas_09570</name>
</gene>
<dbReference type="Pfam" id="PF03647">
    <property type="entry name" value="Tmemb_14"/>
    <property type="match status" value="1"/>
</dbReference>
<accession>A0A5N5SW26</accession>
<dbReference type="PANTHER" id="PTHR12668">
    <property type="entry name" value="TRANSMEMBRANE PROTEIN 14, 15"/>
    <property type="match status" value="1"/>
</dbReference>
<evidence type="ECO:0000256" key="4">
    <source>
        <dbReference type="ARBA" id="ARBA00022989"/>
    </source>
</evidence>
<dbReference type="GO" id="GO:0070453">
    <property type="term" value="P:regulation of heme biosynthetic process"/>
    <property type="evidence" value="ECO:0007669"/>
    <property type="project" value="TreeGrafter"/>
</dbReference>
<keyword evidence="4 6" id="KW-1133">Transmembrane helix</keyword>
<comment type="caution">
    <text evidence="7">The sequence shown here is derived from an EMBL/GenBank/DDBJ whole genome shotgun (WGS) entry which is preliminary data.</text>
</comment>
<comment type="similarity">
    <text evidence="2">Belongs to the TMEM14 family.</text>
</comment>
<dbReference type="InterPro" id="IPR005349">
    <property type="entry name" value="TMEM14"/>
</dbReference>
<evidence type="ECO:0000256" key="5">
    <source>
        <dbReference type="ARBA" id="ARBA00023136"/>
    </source>
</evidence>
<dbReference type="EMBL" id="SEYY01020950">
    <property type="protein sequence ID" value="KAB7496880.1"/>
    <property type="molecule type" value="Genomic_DNA"/>
</dbReference>
<dbReference type="InterPro" id="IPR044890">
    <property type="entry name" value="TMEM14_sf"/>
</dbReference>
<name>A0A5N5SW26_9CRUS</name>
<feature type="transmembrane region" description="Helical" evidence="6">
    <location>
        <begin position="83"/>
        <end position="101"/>
    </location>
</feature>
<protein>
    <submittedName>
        <fullName evidence="7">Transmembrane protein 14C</fullName>
    </submittedName>
</protein>
<evidence type="ECO:0000256" key="1">
    <source>
        <dbReference type="ARBA" id="ARBA00004370"/>
    </source>
</evidence>
<dbReference type="Gene3D" id="1.10.10.1740">
    <property type="entry name" value="Transmembrane protein 14-like"/>
    <property type="match status" value="1"/>
</dbReference>
<dbReference type="AlphaFoldDB" id="A0A5N5SW26"/>
<proteinExistence type="inferred from homology"/>
<sequence>MKVRTVSFLSIKLGVGTKFPFIMELHPSSFYFKYSFNGIIILCFVDITEISCALRMTESAKIEICYFHEKNLTFSSFNMPVDYISYAYALAVTAGGVIGYVKAGSIPSLGAGLLFGSILSYGAYQLSENPNNYHVSLGASTVLGGIMGMRFINSGKFMPAGLIASLSLLVILRLGGRAMGLTNK</sequence>
<dbReference type="Proteomes" id="UP000326759">
    <property type="component" value="Unassembled WGS sequence"/>
</dbReference>
<comment type="subcellular location">
    <subcellularLocation>
        <location evidence="1">Membrane</location>
    </subcellularLocation>
</comment>
<dbReference type="PANTHER" id="PTHR12668:SF43">
    <property type="entry name" value="TRANSMEMBRANE PROTEIN 14 HOMOLOG"/>
    <property type="match status" value="1"/>
</dbReference>
<dbReference type="OrthoDB" id="5620at2759"/>
<organism evidence="7 8">
    <name type="scientific">Armadillidium nasatum</name>
    <dbReference type="NCBI Taxonomy" id="96803"/>
    <lineage>
        <taxon>Eukaryota</taxon>
        <taxon>Metazoa</taxon>
        <taxon>Ecdysozoa</taxon>
        <taxon>Arthropoda</taxon>
        <taxon>Crustacea</taxon>
        <taxon>Multicrustacea</taxon>
        <taxon>Malacostraca</taxon>
        <taxon>Eumalacostraca</taxon>
        <taxon>Peracarida</taxon>
        <taxon>Isopoda</taxon>
        <taxon>Oniscidea</taxon>
        <taxon>Crinocheta</taxon>
        <taxon>Armadillidiidae</taxon>
        <taxon>Armadillidium</taxon>
    </lineage>
</organism>
<dbReference type="GO" id="GO:0031966">
    <property type="term" value="C:mitochondrial membrane"/>
    <property type="evidence" value="ECO:0007669"/>
    <property type="project" value="TreeGrafter"/>
</dbReference>
<evidence type="ECO:0000256" key="6">
    <source>
        <dbReference type="SAM" id="Phobius"/>
    </source>
</evidence>
<evidence type="ECO:0000256" key="3">
    <source>
        <dbReference type="ARBA" id="ARBA00022692"/>
    </source>
</evidence>
<evidence type="ECO:0000313" key="7">
    <source>
        <dbReference type="EMBL" id="KAB7496880.1"/>
    </source>
</evidence>
<keyword evidence="5 6" id="KW-0472">Membrane</keyword>
<feature type="transmembrane region" description="Helical" evidence="6">
    <location>
        <begin position="157"/>
        <end position="176"/>
    </location>
</feature>
<reference evidence="7 8" key="1">
    <citation type="journal article" date="2019" name="PLoS Biol.">
        <title>Sex chromosomes control vertical transmission of feminizing Wolbachia symbionts in an isopod.</title>
        <authorList>
            <person name="Becking T."/>
            <person name="Chebbi M.A."/>
            <person name="Giraud I."/>
            <person name="Moumen B."/>
            <person name="Laverre T."/>
            <person name="Caubet Y."/>
            <person name="Peccoud J."/>
            <person name="Gilbert C."/>
            <person name="Cordaux R."/>
        </authorList>
    </citation>
    <scope>NUCLEOTIDE SEQUENCE [LARGE SCALE GENOMIC DNA]</scope>
    <source>
        <strain evidence="7">ANa2</strain>
        <tissue evidence="7">Whole body excluding digestive tract and cuticle</tissue>
    </source>
</reference>